<dbReference type="InterPro" id="IPR011990">
    <property type="entry name" value="TPR-like_helical_dom_sf"/>
</dbReference>
<reference evidence="2" key="1">
    <citation type="submission" date="2019-05" db="EMBL/GenBank/DDBJ databases">
        <title>Tamlana fucoidanivorans sp. nov., isolated from the surface of algae collected from Fujian province in China.</title>
        <authorList>
            <person name="Li J."/>
        </authorList>
    </citation>
    <scope>NUCLEOTIDE SEQUENCE [LARGE SCALE GENOMIC DNA]</scope>
    <source>
        <strain evidence="2">2251</strain>
        <plasmid evidence="2">unnamed7</plasmid>
    </source>
</reference>
<evidence type="ECO:0000313" key="2">
    <source>
        <dbReference type="Proteomes" id="UP000296374"/>
    </source>
</evidence>
<proteinExistence type="predicted"/>
<name>A0A4Y5SSH7_9RHOB</name>
<geneLocation type="plasmid" evidence="1 2">
    <name>unnamed7</name>
</geneLocation>
<gene>
    <name evidence="1" type="ORF">E4191_16470</name>
</gene>
<keyword evidence="1" id="KW-0614">Plasmid</keyword>
<accession>A0A4Y5SSH7</accession>
<evidence type="ECO:0000313" key="1">
    <source>
        <dbReference type="EMBL" id="QDA35755.1"/>
    </source>
</evidence>
<dbReference type="Proteomes" id="UP000296374">
    <property type="component" value="Plasmid unnamed7"/>
</dbReference>
<dbReference type="RefSeq" id="WP_139615579.1">
    <property type="nucleotide sequence ID" value="NZ_CP040758.1"/>
</dbReference>
<organism evidence="1 2">
    <name type="scientific">Paracoccus liaowanqingii</name>
    <dbReference type="NCBI Taxonomy" id="2560053"/>
    <lineage>
        <taxon>Bacteria</taxon>
        <taxon>Pseudomonadati</taxon>
        <taxon>Pseudomonadota</taxon>
        <taxon>Alphaproteobacteria</taxon>
        <taxon>Rhodobacterales</taxon>
        <taxon>Paracoccaceae</taxon>
        <taxon>Paracoccus</taxon>
    </lineage>
</organism>
<dbReference type="AlphaFoldDB" id="A0A4Y5SSH7"/>
<protein>
    <submittedName>
        <fullName evidence="1">Uncharacterized protein</fullName>
    </submittedName>
</protein>
<sequence length="148" mass="15893">MIGLAALASCSPQTASAPRQTIPAQVPDVPAGTELSTAKTSYEAGSFGYAARYFQMALTSSPNDMQACLGLAGSYDWLYRFDLADRTYATCRRIGGETFAYHNNVGFSYFLRGENGRASVSLAQARALRPGHPVIETNLRILRDASSG</sequence>
<dbReference type="SUPFAM" id="SSF48452">
    <property type="entry name" value="TPR-like"/>
    <property type="match status" value="1"/>
</dbReference>
<dbReference type="Gene3D" id="1.25.40.10">
    <property type="entry name" value="Tetratricopeptide repeat domain"/>
    <property type="match status" value="1"/>
</dbReference>
<dbReference type="KEGG" id="plia:E4191_16470"/>
<dbReference type="EMBL" id="CP040758">
    <property type="protein sequence ID" value="QDA35755.1"/>
    <property type="molecule type" value="Genomic_DNA"/>
</dbReference>